<gene>
    <name evidence="3" type="ORF">CLV51_1011289</name>
</gene>
<evidence type="ECO:0000313" key="3">
    <source>
        <dbReference type="EMBL" id="PSL49948.1"/>
    </source>
</evidence>
<dbReference type="Proteomes" id="UP000240971">
    <property type="component" value="Unassembled WGS sequence"/>
</dbReference>
<dbReference type="InterPro" id="IPR010496">
    <property type="entry name" value="AL/BT2_dom"/>
</dbReference>
<dbReference type="Gene3D" id="2.60.120.560">
    <property type="entry name" value="Exo-inulinase, domain 1"/>
    <property type="match status" value="1"/>
</dbReference>
<dbReference type="RefSeq" id="WP_106527140.1">
    <property type="nucleotide sequence ID" value="NZ_PYAW01000001.1"/>
</dbReference>
<comment type="caution">
    <text evidence="3">The sequence shown here is derived from an EMBL/GenBank/DDBJ whole genome shotgun (WGS) entry which is preliminary data.</text>
</comment>
<protein>
    <submittedName>
        <fullName evidence="3">Uncharacterized protein DUF1080</fullName>
    </submittedName>
</protein>
<evidence type="ECO:0000259" key="2">
    <source>
        <dbReference type="Pfam" id="PF06439"/>
    </source>
</evidence>
<feature type="domain" description="3-keto-alpha-glucoside-1,2-lyase/3-keto-2-hydroxy-glucal hydratase" evidence="2">
    <location>
        <begin position="26"/>
        <end position="199"/>
    </location>
</feature>
<evidence type="ECO:0000256" key="1">
    <source>
        <dbReference type="SAM" id="SignalP"/>
    </source>
</evidence>
<dbReference type="OrthoDB" id="659240at2"/>
<dbReference type="AlphaFoldDB" id="A0A2P8HUQ7"/>
<reference evidence="3 4" key="1">
    <citation type="submission" date="2018-03" db="EMBL/GenBank/DDBJ databases">
        <title>Genomic Encyclopedia of Archaeal and Bacterial Type Strains, Phase II (KMG-II): from individual species to whole genera.</title>
        <authorList>
            <person name="Goeker M."/>
        </authorList>
    </citation>
    <scope>NUCLEOTIDE SEQUENCE [LARGE SCALE GENOMIC DNA]</scope>
    <source>
        <strain evidence="3 4">DSM 24859</strain>
    </source>
</reference>
<keyword evidence="4" id="KW-1185">Reference proteome</keyword>
<dbReference type="GO" id="GO:0016787">
    <property type="term" value="F:hydrolase activity"/>
    <property type="evidence" value="ECO:0007669"/>
    <property type="project" value="InterPro"/>
</dbReference>
<feature type="chain" id="PRO_5015140642" evidence="1">
    <location>
        <begin position="24"/>
        <end position="204"/>
    </location>
</feature>
<name>A0A2P8HUQ7_CHINA</name>
<proteinExistence type="predicted"/>
<dbReference type="Pfam" id="PF06439">
    <property type="entry name" value="3keto-disac_hyd"/>
    <property type="match status" value="1"/>
</dbReference>
<evidence type="ECO:0000313" key="4">
    <source>
        <dbReference type="Proteomes" id="UP000240971"/>
    </source>
</evidence>
<feature type="signal peptide" evidence="1">
    <location>
        <begin position="1"/>
        <end position="23"/>
    </location>
</feature>
<sequence>MKKTMFKFLLGTTLILGTGSAFAQKAQSLFNGKNLDGWKIYGTEKWYVEKGELICESGPDKEYGYLGTDNQYKDFELTVQFKQEANGNSGVFFHSSLEGTKITGWQAEVAPPGLHTGGIYESYGRGWLIQPAKEKEQYLKMGEWNTMKVRVVGDSVTTWLNGHEMITLKDDKIGAANGQIALQIHAGGGIKVRWKNIKLVPVKS</sequence>
<organism evidence="3 4">
    <name type="scientific">Chitinophaga niastensis</name>
    <dbReference type="NCBI Taxonomy" id="536980"/>
    <lineage>
        <taxon>Bacteria</taxon>
        <taxon>Pseudomonadati</taxon>
        <taxon>Bacteroidota</taxon>
        <taxon>Chitinophagia</taxon>
        <taxon>Chitinophagales</taxon>
        <taxon>Chitinophagaceae</taxon>
        <taxon>Chitinophaga</taxon>
    </lineage>
</organism>
<accession>A0A2P8HUQ7</accession>
<keyword evidence="1" id="KW-0732">Signal</keyword>
<dbReference type="EMBL" id="PYAW01000001">
    <property type="protein sequence ID" value="PSL49948.1"/>
    <property type="molecule type" value="Genomic_DNA"/>
</dbReference>